<dbReference type="EMBL" id="CP150886">
    <property type="protein sequence ID" value="WZB87996.1"/>
    <property type="molecule type" value="Genomic_DNA"/>
</dbReference>
<reference evidence="1 2" key="1">
    <citation type="submission" date="2024-04" db="EMBL/GenBank/DDBJ databases">
        <title>Okeanomitos corallinicola gen. &amp; sp. nov. (Nostocales, Cyanobacteria), a new toxic marine heterocyst-forming cyanobacterium from a coral reef.</title>
        <authorList>
            <person name="Li H."/>
            <person name="Li R."/>
            <person name="Kang J."/>
            <person name="Hii K.S."/>
            <person name="Mohamed H.F."/>
            <person name="Xu X."/>
            <person name="Luo Z."/>
        </authorList>
    </citation>
    <scope>NUCLEOTIDE SEQUENCE [LARGE SCALE GENOMIC DNA]</scope>
    <source>
        <strain evidence="1 2">TIOX110</strain>
    </source>
</reference>
<sequence>MVNQEYDFFDVWYNLKVTVKQGVEIMQIMIEIPDHLANQLQLQPSQISQKVLELIVADNYRQGLIGAGEVHKMLNFSSRWETYQFLKDQKAYLPYTEEDLEEDVQAIRNLLGNK</sequence>
<dbReference type="Pfam" id="PF03683">
    <property type="entry name" value="UPF0175"/>
    <property type="match status" value="1"/>
</dbReference>
<dbReference type="Proteomes" id="UP001483337">
    <property type="component" value="Chromosome"/>
</dbReference>
<organism evidence="1 2">
    <name type="scientific">Okeanomitos corallinicola TIOX110</name>
    <dbReference type="NCBI Taxonomy" id="3133117"/>
    <lineage>
        <taxon>Bacteria</taxon>
        <taxon>Bacillati</taxon>
        <taxon>Cyanobacteriota</taxon>
        <taxon>Cyanophyceae</taxon>
        <taxon>Nostocales</taxon>
        <taxon>Aphanizomenonaceae</taxon>
        <taxon>Okeanomitos</taxon>
    </lineage>
</organism>
<keyword evidence="2" id="KW-1185">Reference proteome</keyword>
<evidence type="ECO:0000313" key="2">
    <source>
        <dbReference type="Proteomes" id="UP001483337"/>
    </source>
</evidence>
<accession>A0ABZ2URI4</accession>
<dbReference type="InterPro" id="IPR005368">
    <property type="entry name" value="UPF0175"/>
</dbReference>
<dbReference type="RefSeq" id="WP_353930905.1">
    <property type="nucleotide sequence ID" value="NZ_CP150886.1"/>
</dbReference>
<evidence type="ECO:0000313" key="1">
    <source>
        <dbReference type="EMBL" id="WZB87996.1"/>
    </source>
</evidence>
<name>A0ABZ2URI4_9CYAN</name>
<protein>
    <submittedName>
        <fullName evidence="1">UPF0175 family protein</fullName>
    </submittedName>
</protein>
<gene>
    <name evidence="1" type="ORF">WJM97_22030</name>
</gene>
<proteinExistence type="predicted"/>